<dbReference type="InterPro" id="IPR013766">
    <property type="entry name" value="Thioredoxin_domain"/>
</dbReference>
<organism evidence="10 11">
    <name type="scientific">Kaistia nematophila</name>
    <dbReference type="NCBI Taxonomy" id="2994654"/>
    <lineage>
        <taxon>Bacteria</taxon>
        <taxon>Pseudomonadati</taxon>
        <taxon>Pseudomonadota</taxon>
        <taxon>Alphaproteobacteria</taxon>
        <taxon>Hyphomicrobiales</taxon>
        <taxon>Kaistiaceae</taxon>
        <taxon>Kaistia</taxon>
    </lineage>
</organism>
<sequence>MPQKLIHRTILAIVCLVALLGGAAVAKVPLPVDDAFRLQVERDAKAGLQLEWQIAPGHYLYREKILVAGDKALVVTTPPGEMKDDPNFGSTEIYHNQITVRLGETQSSGSLRITYQGCAEDGICYPPVTKALDLASLALSDVETGFGFGAPEGGAPETAPATTAVTQASFADAGAPAQVPGIPVASDSASLMSGNLAWTLVAFLGFGLLLSLTPCVFPMIPILSGMLARSGESLSARRGFALSSVYVVAMALAYGALGLVAAWSGENLQVVLQAPWALGLMAAVFVLLALSMFGLFELQAPARWSGWIAGRTQGRAGSVAGAAALGFGSALIVGPCVTPPLAAALLYVAQTGDGARGAAALFALGLGMGLPLIVFGTFGGRFLPKSGAWLVRVKQAFGIIFLGLAAAMVLRVLPGAFALPVWGVGALGAAVFLGAFDALDATTGSWRRLRKSAGLAAAVYGAALIVGFAGGATDPMRPLAFLAGAGAAPVAASPALVVHSEAAFDQAVSAAEADGRPILVAFTADWCTVCKSNDRVLAEPGLATPLSNVAFIKADVTRDGEDSRRLMRRFGVVGPPTMFLLGPAGAEIAGSRLIGAVSLADLTQRLERIEQPGRVAPEPTAFPEWSPS</sequence>
<dbReference type="SUPFAM" id="SSF52833">
    <property type="entry name" value="Thioredoxin-like"/>
    <property type="match status" value="1"/>
</dbReference>
<keyword evidence="10" id="KW-0560">Oxidoreductase</keyword>
<dbReference type="Gene3D" id="3.40.30.10">
    <property type="entry name" value="Glutaredoxin"/>
    <property type="match status" value="1"/>
</dbReference>
<evidence type="ECO:0000259" key="9">
    <source>
        <dbReference type="PROSITE" id="PS51352"/>
    </source>
</evidence>
<dbReference type="Pfam" id="PF02683">
    <property type="entry name" value="DsbD_TM"/>
    <property type="match status" value="1"/>
</dbReference>
<feature type="signal peptide" evidence="8">
    <location>
        <begin position="1"/>
        <end position="26"/>
    </location>
</feature>
<dbReference type="Proteomes" id="UP001144805">
    <property type="component" value="Unassembled WGS sequence"/>
</dbReference>
<evidence type="ECO:0000256" key="4">
    <source>
        <dbReference type="ARBA" id="ARBA00022748"/>
    </source>
</evidence>
<feature type="transmembrane region" description="Helical" evidence="7">
    <location>
        <begin position="453"/>
        <end position="473"/>
    </location>
</feature>
<keyword evidence="8" id="KW-0732">Signal</keyword>
<evidence type="ECO:0000256" key="3">
    <source>
        <dbReference type="ARBA" id="ARBA00022692"/>
    </source>
</evidence>
<dbReference type="AlphaFoldDB" id="A0A9X3ILS5"/>
<evidence type="ECO:0000256" key="7">
    <source>
        <dbReference type="SAM" id="Phobius"/>
    </source>
</evidence>
<gene>
    <name evidence="10" type="primary">dsbD</name>
    <name evidence="10" type="ORF">OSH07_11610</name>
</gene>
<protein>
    <submittedName>
        <fullName evidence="10">Protein-disulfide reductase DsbD</fullName>
        <ecNumber evidence="10">1.8.1.8</ecNumber>
    </submittedName>
</protein>
<evidence type="ECO:0000256" key="2">
    <source>
        <dbReference type="ARBA" id="ARBA00022475"/>
    </source>
</evidence>
<dbReference type="EMBL" id="JAPKNK010000004">
    <property type="protein sequence ID" value="MCX5569841.1"/>
    <property type="molecule type" value="Genomic_DNA"/>
</dbReference>
<feature type="transmembrane region" description="Helical" evidence="7">
    <location>
        <begin position="395"/>
        <end position="413"/>
    </location>
</feature>
<feature type="transmembrane region" description="Helical" evidence="7">
    <location>
        <begin position="319"/>
        <end position="347"/>
    </location>
</feature>
<dbReference type="Pfam" id="PF11412">
    <property type="entry name" value="DsbD_N"/>
    <property type="match status" value="1"/>
</dbReference>
<feature type="transmembrane region" description="Helical" evidence="7">
    <location>
        <begin position="276"/>
        <end position="298"/>
    </location>
</feature>
<keyword evidence="2" id="KW-1003">Cell membrane</keyword>
<proteinExistence type="predicted"/>
<dbReference type="PANTHER" id="PTHR32234">
    <property type="entry name" value="THIOL:DISULFIDE INTERCHANGE PROTEIN DSBD"/>
    <property type="match status" value="1"/>
</dbReference>
<dbReference type="Gene3D" id="2.60.40.1250">
    <property type="entry name" value="Thiol:disulfide interchange protein DsbD, N-terminal domain"/>
    <property type="match status" value="1"/>
</dbReference>
<keyword evidence="5 7" id="KW-1133">Transmembrane helix</keyword>
<dbReference type="SUPFAM" id="SSF74863">
    <property type="entry name" value="Thiol:disulfide interchange protein DsbD, N-terminal domain (DsbD-alpha)"/>
    <property type="match status" value="1"/>
</dbReference>
<feature type="transmembrane region" description="Helical" evidence="7">
    <location>
        <begin position="196"/>
        <end position="220"/>
    </location>
</feature>
<evidence type="ECO:0000256" key="8">
    <source>
        <dbReference type="SAM" id="SignalP"/>
    </source>
</evidence>
<keyword evidence="3 7" id="KW-0812">Transmembrane</keyword>
<dbReference type="PANTHER" id="PTHR32234:SF0">
    <property type="entry name" value="THIOL:DISULFIDE INTERCHANGE PROTEIN DSBD"/>
    <property type="match status" value="1"/>
</dbReference>
<dbReference type="GO" id="GO:0047134">
    <property type="term" value="F:protein-disulfide reductase [NAD(P)H] activity"/>
    <property type="evidence" value="ECO:0007669"/>
    <property type="project" value="UniProtKB-EC"/>
</dbReference>
<evidence type="ECO:0000256" key="6">
    <source>
        <dbReference type="ARBA" id="ARBA00023136"/>
    </source>
</evidence>
<evidence type="ECO:0000313" key="10">
    <source>
        <dbReference type="EMBL" id="MCX5569841.1"/>
    </source>
</evidence>
<dbReference type="InterPro" id="IPR036929">
    <property type="entry name" value="DsbDN_sf"/>
</dbReference>
<dbReference type="GO" id="GO:0017004">
    <property type="term" value="P:cytochrome complex assembly"/>
    <property type="evidence" value="ECO:0007669"/>
    <property type="project" value="UniProtKB-KW"/>
</dbReference>
<keyword evidence="6 7" id="KW-0472">Membrane</keyword>
<feature type="transmembrane region" description="Helical" evidence="7">
    <location>
        <begin position="240"/>
        <end position="264"/>
    </location>
</feature>
<comment type="caution">
    <text evidence="10">The sequence shown here is derived from an EMBL/GenBank/DDBJ whole genome shotgun (WGS) entry which is preliminary data.</text>
</comment>
<comment type="subcellular location">
    <subcellularLocation>
        <location evidence="1">Cell membrane</location>
        <topology evidence="1">Multi-pass membrane protein</topology>
    </subcellularLocation>
</comment>
<dbReference type="GO" id="GO:0005886">
    <property type="term" value="C:plasma membrane"/>
    <property type="evidence" value="ECO:0007669"/>
    <property type="project" value="UniProtKB-SubCell"/>
</dbReference>
<accession>A0A9X3ILS5</accession>
<evidence type="ECO:0000313" key="11">
    <source>
        <dbReference type="Proteomes" id="UP001144805"/>
    </source>
</evidence>
<name>A0A9X3ILS5_9HYPH</name>
<feature type="transmembrane region" description="Helical" evidence="7">
    <location>
        <begin position="419"/>
        <end position="441"/>
    </location>
</feature>
<dbReference type="NCBIfam" id="NF001419">
    <property type="entry name" value="PRK00293.1"/>
    <property type="match status" value="1"/>
</dbReference>
<keyword evidence="11" id="KW-1185">Reference proteome</keyword>
<dbReference type="PROSITE" id="PS51352">
    <property type="entry name" value="THIOREDOXIN_2"/>
    <property type="match status" value="1"/>
</dbReference>
<feature type="domain" description="Thioredoxin" evidence="9">
    <location>
        <begin position="481"/>
        <end position="611"/>
    </location>
</feature>
<reference evidence="10" key="1">
    <citation type="submission" date="2022-11" db="EMBL/GenBank/DDBJ databases">
        <title>Biodiversity and phylogenetic relationships of bacteria.</title>
        <authorList>
            <person name="Machado R.A.R."/>
            <person name="Bhat A."/>
            <person name="Loulou A."/>
            <person name="Kallel S."/>
        </authorList>
    </citation>
    <scope>NUCLEOTIDE SEQUENCE</scope>
    <source>
        <strain evidence="10">K-TC2</strain>
    </source>
</reference>
<dbReference type="InterPro" id="IPR028250">
    <property type="entry name" value="DsbDN"/>
</dbReference>
<feature type="transmembrane region" description="Helical" evidence="7">
    <location>
        <begin position="359"/>
        <end position="383"/>
    </location>
</feature>
<keyword evidence="4" id="KW-0201">Cytochrome c-type biogenesis</keyword>
<evidence type="ECO:0000256" key="1">
    <source>
        <dbReference type="ARBA" id="ARBA00004651"/>
    </source>
</evidence>
<dbReference type="InterPro" id="IPR036249">
    <property type="entry name" value="Thioredoxin-like_sf"/>
</dbReference>
<evidence type="ECO:0000256" key="5">
    <source>
        <dbReference type="ARBA" id="ARBA00022989"/>
    </source>
</evidence>
<dbReference type="RefSeq" id="WP_266338812.1">
    <property type="nucleotide sequence ID" value="NZ_JAPKNK010000004.1"/>
</dbReference>
<dbReference type="Pfam" id="PF13899">
    <property type="entry name" value="Thioredoxin_7"/>
    <property type="match status" value="1"/>
</dbReference>
<dbReference type="InterPro" id="IPR003834">
    <property type="entry name" value="Cyt_c_assmbl_TM_dom"/>
</dbReference>
<dbReference type="EC" id="1.8.1.8" evidence="10"/>
<feature type="chain" id="PRO_5040897405" evidence="8">
    <location>
        <begin position="27"/>
        <end position="628"/>
    </location>
</feature>
<dbReference type="GO" id="GO:0045454">
    <property type="term" value="P:cell redox homeostasis"/>
    <property type="evidence" value="ECO:0007669"/>
    <property type="project" value="TreeGrafter"/>
</dbReference>